<name>A0A5N7BSS6_PETAA</name>
<dbReference type="EMBL" id="ML735352">
    <property type="protein sequence ID" value="KAE8384885.1"/>
    <property type="molecule type" value="Genomic_DNA"/>
</dbReference>
<evidence type="ECO:0000313" key="1">
    <source>
        <dbReference type="EMBL" id="KAE8384885.1"/>
    </source>
</evidence>
<reference evidence="1" key="1">
    <citation type="submission" date="2019-04" db="EMBL/GenBank/DDBJ databases">
        <title>Friends and foes A comparative genomics studyof 23 Aspergillus species from section Flavi.</title>
        <authorList>
            <consortium name="DOE Joint Genome Institute"/>
            <person name="Kjaerbolling I."/>
            <person name="Vesth T."/>
            <person name="Frisvad J.C."/>
            <person name="Nybo J.L."/>
            <person name="Theobald S."/>
            <person name="Kildgaard S."/>
            <person name="Isbrandt T."/>
            <person name="Kuo A."/>
            <person name="Sato A."/>
            <person name="Lyhne E.K."/>
            <person name="Kogle M.E."/>
            <person name="Wiebenga A."/>
            <person name="Kun R.S."/>
            <person name="Lubbers R.J."/>
            <person name="Makela M.R."/>
            <person name="Barry K."/>
            <person name="Chovatia M."/>
            <person name="Clum A."/>
            <person name="Daum C."/>
            <person name="Haridas S."/>
            <person name="He G."/>
            <person name="LaButti K."/>
            <person name="Lipzen A."/>
            <person name="Mondo S."/>
            <person name="Riley R."/>
            <person name="Salamov A."/>
            <person name="Simmons B.A."/>
            <person name="Magnuson J.K."/>
            <person name="Henrissat B."/>
            <person name="Mortensen U.H."/>
            <person name="Larsen T.O."/>
            <person name="Devries R.P."/>
            <person name="Grigoriev I.V."/>
            <person name="Machida M."/>
            <person name="Baker S.E."/>
            <person name="Andersen M.R."/>
        </authorList>
    </citation>
    <scope>NUCLEOTIDE SEQUENCE [LARGE SCALE GENOMIC DNA]</scope>
    <source>
        <strain evidence="1">IBT 14317</strain>
    </source>
</reference>
<organism evidence="1">
    <name type="scientific">Petromyces alliaceus</name>
    <name type="common">Aspergillus alliaceus</name>
    <dbReference type="NCBI Taxonomy" id="209559"/>
    <lineage>
        <taxon>Eukaryota</taxon>
        <taxon>Fungi</taxon>
        <taxon>Dikarya</taxon>
        <taxon>Ascomycota</taxon>
        <taxon>Pezizomycotina</taxon>
        <taxon>Eurotiomycetes</taxon>
        <taxon>Eurotiomycetidae</taxon>
        <taxon>Eurotiales</taxon>
        <taxon>Aspergillaceae</taxon>
        <taxon>Aspergillus</taxon>
        <taxon>Aspergillus subgen. Circumdati</taxon>
    </lineage>
</organism>
<accession>A0A5N7BSS6</accession>
<gene>
    <name evidence="1" type="ORF">BDV23DRAFT_165972</name>
</gene>
<dbReference type="AlphaFoldDB" id="A0A5N7BSS6"/>
<protein>
    <submittedName>
        <fullName evidence="1">Uncharacterized protein</fullName>
    </submittedName>
</protein>
<sequence length="189" mass="21037">MLQRVCSPNSTSPSRLIFRYPKISFSGKRIWRRSKILAAPPRILSSTAVLSSLALTTLPVMGASARKPTLISAVRNLLRTNLKIVTLGKASRTVGIDSRRYDHFSNRCPGMLNLAFTILQEPADCLVLILPPYIIFGEGNARPSTVMSCFAADISYRASILFFLWFNPTVYIPRVTIDVTFRTAGIQRT</sequence>
<dbReference type="Proteomes" id="UP000326877">
    <property type="component" value="Unassembled WGS sequence"/>
</dbReference>
<proteinExistence type="predicted"/>